<feature type="region of interest" description="Disordered" evidence="1">
    <location>
        <begin position="1"/>
        <end position="21"/>
    </location>
</feature>
<dbReference type="PANTHER" id="PTHR28027:SF2">
    <property type="entry name" value="TRANSCRIPTIONAL REGULATOR MIT1"/>
    <property type="match status" value="1"/>
</dbReference>
<feature type="compositionally biased region" description="Low complexity" evidence="1">
    <location>
        <begin position="241"/>
        <end position="255"/>
    </location>
</feature>
<gene>
    <name evidence="2" type="ORF">P691DRAFT_800858</name>
</gene>
<evidence type="ECO:0000256" key="1">
    <source>
        <dbReference type="SAM" id="MobiDB-lite"/>
    </source>
</evidence>
<keyword evidence="3" id="KW-1185">Reference proteome</keyword>
<feature type="compositionally biased region" description="Polar residues" evidence="1">
    <location>
        <begin position="297"/>
        <end position="317"/>
    </location>
</feature>
<feature type="compositionally biased region" description="Pro residues" evidence="1">
    <location>
        <begin position="391"/>
        <end position="407"/>
    </location>
</feature>
<evidence type="ECO:0000313" key="3">
    <source>
        <dbReference type="Proteomes" id="UP000807342"/>
    </source>
</evidence>
<feature type="compositionally biased region" description="Low complexity" evidence="1">
    <location>
        <begin position="319"/>
        <end position="331"/>
    </location>
</feature>
<feature type="compositionally biased region" description="Pro residues" evidence="1">
    <location>
        <begin position="455"/>
        <end position="476"/>
    </location>
</feature>
<dbReference type="GO" id="GO:0003677">
    <property type="term" value="F:DNA binding"/>
    <property type="evidence" value="ECO:0007669"/>
    <property type="project" value="TreeGrafter"/>
</dbReference>
<accession>A0A9P5XF90</accession>
<feature type="region of interest" description="Disordered" evidence="1">
    <location>
        <begin position="583"/>
        <end position="608"/>
    </location>
</feature>
<feature type="compositionally biased region" description="Low complexity" evidence="1">
    <location>
        <begin position="408"/>
        <end position="427"/>
    </location>
</feature>
<feature type="region of interest" description="Disordered" evidence="1">
    <location>
        <begin position="239"/>
        <end position="571"/>
    </location>
</feature>
<dbReference type="AlphaFoldDB" id="A0A9P5XF90"/>
<dbReference type="Proteomes" id="UP000807342">
    <property type="component" value="Unassembled WGS sequence"/>
</dbReference>
<dbReference type="PANTHER" id="PTHR28027">
    <property type="entry name" value="TRANSCRIPTIONAL REGULATOR MIT1"/>
    <property type="match status" value="1"/>
</dbReference>
<feature type="compositionally biased region" description="Low complexity" evidence="1">
    <location>
        <begin position="547"/>
        <end position="571"/>
    </location>
</feature>
<evidence type="ECO:0000313" key="2">
    <source>
        <dbReference type="EMBL" id="KAF9448415.1"/>
    </source>
</evidence>
<feature type="region of interest" description="Disordered" evidence="1">
    <location>
        <begin position="98"/>
        <end position="143"/>
    </location>
</feature>
<dbReference type="Pfam" id="PF09729">
    <property type="entry name" value="Gti1_Pac2"/>
    <property type="match status" value="1"/>
</dbReference>
<sequence length="608" mass="65322">MAAQHGNAHQNSPTWTEPPWSGWIETTGDALLILEAARRGLIPRVTRRLVDSERKMITSGSVFVFDEDESGIKRWTDGFFWSPSRILGNFLLYRETDKRGSSHRSGKDSDTNEYEGSKTDQPGPLSRPKSDPGHPGVDKHRERTLVGSLTNSYKFKPDGLMKKTFSLTIGGIAQHLISYYKIEDVESGRLRSPSSLPELASLEISPEYLDKTHFRNPPKVEVGADGILRYRGEADDIDTSASLLAGPPLTGLPLLSDKREVPESPSSKRPRYGPYAPTQSASKRQRKGTAGKALPTPTDSEQPRPTTPQQEAISPISNPTPQHQQQPQAPQGYDPNIPVAAAAPTSYPSFGVAPYYGYMQPPPHVYPHQAPYAASQPIPPPAQYTYAGYPAPAPGVSPPTPQAPPPNSAQTSPPSSASTNTPISPSDPSQPPPGVVTPSPTQPQATPQIHMQPGYYPPPPHSHAPPYYGPPPPPSGAAPHPHPHPHPQMYTPYPPPPHAGHAAPPPPGVWAHPHSHPHAVGPYGGYAAPPPPHQQYSYGVYAPPPGVQQAQAQHQQVYPQQQQQYATAQAQGYSVPAPVQVQQGVGGQEEKPGGVEGVEEAAGRGGDV</sequence>
<proteinExistence type="predicted"/>
<protein>
    <recommendedName>
        <fullName evidence="4">cAMP-independent regulatory protein</fullName>
    </recommendedName>
</protein>
<dbReference type="EMBL" id="MU151162">
    <property type="protein sequence ID" value="KAF9448415.1"/>
    <property type="molecule type" value="Genomic_DNA"/>
</dbReference>
<evidence type="ECO:0008006" key="4">
    <source>
        <dbReference type="Google" id="ProtNLM"/>
    </source>
</evidence>
<comment type="caution">
    <text evidence="2">The sequence shown here is derived from an EMBL/GenBank/DDBJ whole genome shotgun (WGS) entry which is preliminary data.</text>
</comment>
<reference evidence="2" key="1">
    <citation type="submission" date="2020-11" db="EMBL/GenBank/DDBJ databases">
        <authorList>
            <consortium name="DOE Joint Genome Institute"/>
            <person name="Ahrendt S."/>
            <person name="Riley R."/>
            <person name="Andreopoulos W."/>
            <person name="Labutti K."/>
            <person name="Pangilinan J."/>
            <person name="Ruiz-Duenas F.J."/>
            <person name="Barrasa J.M."/>
            <person name="Sanchez-Garcia M."/>
            <person name="Camarero S."/>
            <person name="Miyauchi S."/>
            <person name="Serrano A."/>
            <person name="Linde D."/>
            <person name="Babiker R."/>
            <person name="Drula E."/>
            <person name="Ayuso-Fernandez I."/>
            <person name="Pacheco R."/>
            <person name="Padilla G."/>
            <person name="Ferreira P."/>
            <person name="Barriuso J."/>
            <person name="Kellner H."/>
            <person name="Castanera R."/>
            <person name="Alfaro M."/>
            <person name="Ramirez L."/>
            <person name="Pisabarro A.G."/>
            <person name="Kuo A."/>
            <person name="Tritt A."/>
            <person name="Lipzen A."/>
            <person name="He G."/>
            <person name="Yan M."/>
            <person name="Ng V."/>
            <person name="Cullen D."/>
            <person name="Martin F."/>
            <person name="Rosso M.-N."/>
            <person name="Henrissat B."/>
            <person name="Hibbett D."/>
            <person name="Martinez A.T."/>
            <person name="Grigoriev I.V."/>
        </authorList>
    </citation>
    <scope>NUCLEOTIDE SEQUENCE</scope>
    <source>
        <strain evidence="2">MF-IS2</strain>
    </source>
</reference>
<dbReference type="OrthoDB" id="5572844at2759"/>
<feature type="compositionally biased region" description="Basic and acidic residues" evidence="1">
    <location>
        <begin position="98"/>
        <end position="118"/>
    </location>
</feature>
<feature type="compositionally biased region" description="Basic and acidic residues" evidence="1">
    <location>
        <begin position="128"/>
        <end position="143"/>
    </location>
</feature>
<dbReference type="InterPro" id="IPR018608">
    <property type="entry name" value="Gti1/Pac2"/>
</dbReference>
<name>A0A9P5XF90_9AGAR</name>
<feature type="compositionally biased region" description="Low complexity" evidence="1">
    <location>
        <begin position="518"/>
        <end position="527"/>
    </location>
</feature>
<organism evidence="2 3">
    <name type="scientific">Macrolepiota fuliginosa MF-IS2</name>
    <dbReference type="NCBI Taxonomy" id="1400762"/>
    <lineage>
        <taxon>Eukaryota</taxon>
        <taxon>Fungi</taxon>
        <taxon>Dikarya</taxon>
        <taxon>Basidiomycota</taxon>
        <taxon>Agaricomycotina</taxon>
        <taxon>Agaricomycetes</taxon>
        <taxon>Agaricomycetidae</taxon>
        <taxon>Agaricales</taxon>
        <taxon>Agaricineae</taxon>
        <taxon>Agaricaceae</taxon>
        <taxon>Macrolepiota</taxon>
    </lineage>
</organism>
<feature type="compositionally biased region" description="Low complexity" evidence="1">
    <location>
        <begin position="437"/>
        <end position="448"/>
    </location>
</feature>
<feature type="compositionally biased region" description="Pro residues" evidence="1">
    <location>
        <begin position="492"/>
        <end position="508"/>
    </location>
</feature>